<dbReference type="STRING" id="1121485.GCA_000426485_02616"/>
<feature type="domain" description="Signal transduction histidine kinase internal region" evidence="2">
    <location>
        <begin position="176"/>
        <end position="251"/>
    </location>
</feature>
<evidence type="ECO:0000256" key="1">
    <source>
        <dbReference type="SAM" id="Phobius"/>
    </source>
</evidence>
<feature type="transmembrane region" description="Helical" evidence="1">
    <location>
        <begin position="129"/>
        <end position="156"/>
    </location>
</feature>
<keyword evidence="3" id="KW-0418">Kinase</keyword>
<dbReference type="GO" id="GO:0000155">
    <property type="term" value="F:phosphorelay sensor kinase activity"/>
    <property type="evidence" value="ECO:0007669"/>
    <property type="project" value="InterPro"/>
</dbReference>
<dbReference type="InterPro" id="IPR050640">
    <property type="entry name" value="Bact_2-comp_sensor_kinase"/>
</dbReference>
<evidence type="ECO:0000313" key="4">
    <source>
        <dbReference type="Proteomes" id="UP000297861"/>
    </source>
</evidence>
<dbReference type="Pfam" id="PF06580">
    <property type="entry name" value="His_kinase"/>
    <property type="match status" value="1"/>
</dbReference>
<sequence>MKVSSYNNIIVNLLVSPRYRILRHLVLFFFILALSVGFVYGMEERGWSAGFFEQLIYFSSFGILFWLASCLNIYVLTPRLLLKNKWWLFFLSLAVLVLFVITIIFIIQITNIEWEEDPLDTTHATPYEYFKAVINLSSAFLSFLLLFAGTSSFVLFKYWILDMQQSEELESETLQMELKLLENQINPHFLFNMLNNANIMIKKDPHTALHIIEKLEEMLNYLMNDSLKEKVYLHEEVLFLSDFLELEKTRRDYFDYTVSIDGDMNDKQISRLLFIAFVENAVKHNQDSQTASYVNISFKVSKECLIFICKNSIPANLPNKQQAGGIGLVNIKRRLDLLYKSNYHLEQTKTDVSYTVKLKL</sequence>
<dbReference type="Proteomes" id="UP000297861">
    <property type="component" value="Unassembled WGS sequence"/>
</dbReference>
<keyword evidence="1" id="KW-0472">Membrane</keyword>
<evidence type="ECO:0000313" key="3">
    <source>
        <dbReference type="EMBL" id="TFD97864.1"/>
    </source>
</evidence>
<dbReference type="RefSeq" id="WP_134435635.1">
    <property type="nucleotide sequence ID" value="NZ_SOML01000002.1"/>
</dbReference>
<gene>
    <name evidence="3" type="ORF">E2605_04405</name>
</gene>
<dbReference type="EMBL" id="SOML01000002">
    <property type="protein sequence ID" value="TFD97864.1"/>
    <property type="molecule type" value="Genomic_DNA"/>
</dbReference>
<dbReference type="AlphaFoldDB" id="A0A4Y8L6U7"/>
<dbReference type="InterPro" id="IPR010559">
    <property type="entry name" value="Sig_transdc_His_kin_internal"/>
</dbReference>
<dbReference type="PANTHER" id="PTHR34220:SF7">
    <property type="entry name" value="SENSOR HISTIDINE KINASE YPDA"/>
    <property type="match status" value="1"/>
</dbReference>
<evidence type="ECO:0000259" key="2">
    <source>
        <dbReference type="Pfam" id="PF06580"/>
    </source>
</evidence>
<accession>A0A4Y8L6U7</accession>
<reference evidence="3 4" key="1">
    <citation type="submission" date="2019-03" db="EMBL/GenBank/DDBJ databases">
        <title>San Antonio Military Medical Center submission to MRSN (WRAIR), pending publication.</title>
        <authorList>
            <person name="Blyth D.M."/>
            <person name="Mccarthy S.L."/>
            <person name="Schall S.E."/>
            <person name="Stam J.A."/>
            <person name="Ong A.C."/>
            <person name="Mcgann P.T."/>
        </authorList>
    </citation>
    <scope>NUCLEOTIDE SEQUENCE [LARGE SCALE GENOMIC DNA]</scope>
    <source>
        <strain evidence="3 4">MRSN571793</strain>
    </source>
</reference>
<dbReference type="OrthoDB" id="9809908at2"/>
<name>A0A4Y8L6U7_9BACT</name>
<keyword evidence="4" id="KW-1185">Reference proteome</keyword>
<feature type="transmembrane region" description="Helical" evidence="1">
    <location>
        <begin position="54"/>
        <end position="75"/>
    </location>
</feature>
<protein>
    <submittedName>
        <fullName evidence="3">Histidine kinase</fullName>
    </submittedName>
</protein>
<organism evidence="3 4">
    <name type="scientific">Dysgonomonas capnocytophagoides</name>
    <dbReference type="NCBI Taxonomy" id="45254"/>
    <lineage>
        <taxon>Bacteria</taxon>
        <taxon>Pseudomonadati</taxon>
        <taxon>Bacteroidota</taxon>
        <taxon>Bacteroidia</taxon>
        <taxon>Bacteroidales</taxon>
        <taxon>Dysgonomonadaceae</taxon>
        <taxon>Dysgonomonas</taxon>
    </lineage>
</organism>
<feature type="transmembrane region" description="Helical" evidence="1">
    <location>
        <begin position="87"/>
        <end position="109"/>
    </location>
</feature>
<dbReference type="GO" id="GO:0016020">
    <property type="term" value="C:membrane"/>
    <property type="evidence" value="ECO:0007669"/>
    <property type="project" value="InterPro"/>
</dbReference>
<comment type="caution">
    <text evidence="3">The sequence shown here is derived from an EMBL/GenBank/DDBJ whole genome shotgun (WGS) entry which is preliminary data.</text>
</comment>
<feature type="transmembrane region" description="Helical" evidence="1">
    <location>
        <begin position="21"/>
        <end position="42"/>
    </location>
</feature>
<keyword evidence="1" id="KW-1133">Transmembrane helix</keyword>
<dbReference type="Gene3D" id="3.30.565.10">
    <property type="entry name" value="Histidine kinase-like ATPase, C-terminal domain"/>
    <property type="match status" value="1"/>
</dbReference>
<keyword evidence="3" id="KW-0808">Transferase</keyword>
<dbReference type="PANTHER" id="PTHR34220">
    <property type="entry name" value="SENSOR HISTIDINE KINASE YPDA"/>
    <property type="match status" value="1"/>
</dbReference>
<proteinExistence type="predicted"/>
<dbReference type="InterPro" id="IPR036890">
    <property type="entry name" value="HATPase_C_sf"/>
</dbReference>
<keyword evidence="1" id="KW-0812">Transmembrane</keyword>